<dbReference type="PANTHER" id="PTHR48104">
    <property type="entry name" value="METACASPASE-4"/>
    <property type="match status" value="1"/>
</dbReference>
<dbReference type="PANTHER" id="PTHR48104:SF30">
    <property type="entry name" value="METACASPASE-1"/>
    <property type="match status" value="1"/>
</dbReference>
<protein>
    <recommendedName>
        <fullName evidence="2">Peptidase C14 caspase domain-containing protein</fullName>
    </recommendedName>
</protein>
<name>A0A1B7MUI0_9AGAM</name>
<dbReference type="InParanoid" id="A0A1B7MUI0"/>
<sequence length="291" mass="32536">MHPRSFYVFPDVYTTCSVISRKKAGFIGERQVCLQNSEIFEAVYQIGINYKGQRWELKGCNNDIGNIFQPLVNQWGYHPRDITLLTDEGNNPLPTRSNILYEMHRLVSHARAGDSMFVHFSGHGSQVRDADGDEVDGYDEVIFPVDYQESGVIVDDEIHDILVKPLPAGCRLTALFDSCHSGTVLDLPYIYQANGRLRSHTMNSQALAKYPKAHVVLFAGCSDLQGSGGIIRGGEFLGAMSAFYYLLILAENSTQTYLQVLASVKDILRRTQKQTPQLSSSYPIVRQLHAA</sequence>
<gene>
    <name evidence="3" type="ORF">K503DRAFT_695443</name>
</gene>
<dbReference type="OrthoDB" id="3223806at2759"/>
<dbReference type="Pfam" id="PF00656">
    <property type="entry name" value="Peptidase_C14"/>
    <property type="match status" value="1"/>
</dbReference>
<reference evidence="3 4" key="1">
    <citation type="submission" date="2016-06" db="EMBL/GenBank/DDBJ databases">
        <title>Comparative genomics of the ectomycorrhizal sister species Rhizopogon vinicolor and Rhizopogon vesiculosus (Basidiomycota: Boletales) reveals a divergence of the mating type B locus.</title>
        <authorList>
            <consortium name="DOE Joint Genome Institute"/>
            <person name="Mujic A.B."/>
            <person name="Kuo A."/>
            <person name="Tritt A."/>
            <person name="Lipzen A."/>
            <person name="Chen C."/>
            <person name="Johnson J."/>
            <person name="Sharma A."/>
            <person name="Barry K."/>
            <person name="Grigoriev I.V."/>
            <person name="Spatafora J.W."/>
        </authorList>
    </citation>
    <scope>NUCLEOTIDE SEQUENCE [LARGE SCALE GENOMIC DNA]</scope>
    <source>
        <strain evidence="3 4">AM-OR11-026</strain>
    </source>
</reference>
<dbReference type="Gene3D" id="3.40.50.12660">
    <property type="match status" value="1"/>
</dbReference>
<feature type="domain" description="Peptidase C14 caspase" evidence="2">
    <location>
        <begin position="46"/>
        <end position="280"/>
    </location>
</feature>
<dbReference type="Proteomes" id="UP000092154">
    <property type="component" value="Unassembled WGS sequence"/>
</dbReference>
<dbReference type="GO" id="GO:0004197">
    <property type="term" value="F:cysteine-type endopeptidase activity"/>
    <property type="evidence" value="ECO:0007669"/>
    <property type="project" value="InterPro"/>
</dbReference>
<dbReference type="EMBL" id="KV448429">
    <property type="protein sequence ID" value="OAX36268.1"/>
    <property type="molecule type" value="Genomic_DNA"/>
</dbReference>
<evidence type="ECO:0000313" key="3">
    <source>
        <dbReference type="EMBL" id="OAX36268.1"/>
    </source>
</evidence>
<evidence type="ECO:0000256" key="1">
    <source>
        <dbReference type="ARBA" id="ARBA00009005"/>
    </source>
</evidence>
<dbReference type="GO" id="GO:0006508">
    <property type="term" value="P:proteolysis"/>
    <property type="evidence" value="ECO:0007669"/>
    <property type="project" value="InterPro"/>
</dbReference>
<dbReference type="GO" id="GO:0005737">
    <property type="term" value="C:cytoplasm"/>
    <property type="evidence" value="ECO:0007669"/>
    <property type="project" value="TreeGrafter"/>
</dbReference>
<proteinExistence type="inferred from homology"/>
<evidence type="ECO:0000259" key="2">
    <source>
        <dbReference type="Pfam" id="PF00656"/>
    </source>
</evidence>
<accession>A0A1B7MUI0</accession>
<keyword evidence="4" id="KW-1185">Reference proteome</keyword>
<dbReference type="AlphaFoldDB" id="A0A1B7MUI0"/>
<evidence type="ECO:0000313" key="4">
    <source>
        <dbReference type="Proteomes" id="UP000092154"/>
    </source>
</evidence>
<comment type="similarity">
    <text evidence="1">Belongs to the peptidase C14B family.</text>
</comment>
<dbReference type="InterPro" id="IPR050452">
    <property type="entry name" value="Metacaspase"/>
</dbReference>
<dbReference type="InterPro" id="IPR011600">
    <property type="entry name" value="Pept_C14_caspase"/>
</dbReference>
<organism evidence="3 4">
    <name type="scientific">Rhizopogon vinicolor AM-OR11-026</name>
    <dbReference type="NCBI Taxonomy" id="1314800"/>
    <lineage>
        <taxon>Eukaryota</taxon>
        <taxon>Fungi</taxon>
        <taxon>Dikarya</taxon>
        <taxon>Basidiomycota</taxon>
        <taxon>Agaricomycotina</taxon>
        <taxon>Agaricomycetes</taxon>
        <taxon>Agaricomycetidae</taxon>
        <taxon>Boletales</taxon>
        <taxon>Suillineae</taxon>
        <taxon>Rhizopogonaceae</taxon>
        <taxon>Rhizopogon</taxon>
    </lineage>
</organism>